<gene>
    <name evidence="1" type="ORF">MELLADRAFT_66930</name>
</gene>
<dbReference type="AlphaFoldDB" id="F4S154"/>
<accession>F4S154</accession>
<proteinExistence type="predicted"/>
<organism evidence="2">
    <name type="scientific">Melampsora larici-populina (strain 98AG31 / pathotype 3-4-7)</name>
    <name type="common">Poplar leaf rust fungus</name>
    <dbReference type="NCBI Taxonomy" id="747676"/>
    <lineage>
        <taxon>Eukaryota</taxon>
        <taxon>Fungi</taxon>
        <taxon>Dikarya</taxon>
        <taxon>Basidiomycota</taxon>
        <taxon>Pucciniomycotina</taxon>
        <taxon>Pucciniomycetes</taxon>
        <taxon>Pucciniales</taxon>
        <taxon>Melampsoraceae</taxon>
        <taxon>Melampsora</taxon>
    </lineage>
</organism>
<dbReference type="KEGG" id="mlr:MELLADRAFT_66930"/>
<dbReference type="VEuPathDB" id="FungiDB:MELLADRAFT_66930"/>
<dbReference type="InParanoid" id="F4S154"/>
<dbReference type="GeneID" id="18930732"/>
<protein>
    <submittedName>
        <fullName evidence="1">Uncharacterized protein</fullName>
    </submittedName>
</protein>
<evidence type="ECO:0000313" key="2">
    <source>
        <dbReference type="Proteomes" id="UP000001072"/>
    </source>
</evidence>
<dbReference type="EMBL" id="GL883137">
    <property type="protein sequence ID" value="EGG01511.1"/>
    <property type="molecule type" value="Genomic_DNA"/>
</dbReference>
<evidence type="ECO:0000313" key="1">
    <source>
        <dbReference type="EMBL" id="EGG01511.1"/>
    </source>
</evidence>
<sequence>MSSHQSSIRSRRHIDLLALKWCQSLEGSGVTPKEVIHAFLTSNDEVLKHRRGRWGVTGWASTLEILHSIKNIAKYKSESLELWRAFILAEAQECITSDLESKPQSYFSSNKVEPDFLDTKQMEARDAHIQSDMPFLYALVYNQLSNAISTRAMLTTGGPSFDVWDNMENNRRVPDFDSSTEEDIDVECPELDNIEYIPEEDSGAKTRNRASLVSSNNFSNCQEADF</sequence>
<keyword evidence="2" id="KW-1185">Reference proteome</keyword>
<name>F4S154_MELLP</name>
<dbReference type="Proteomes" id="UP000001072">
    <property type="component" value="Unassembled WGS sequence"/>
</dbReference>
<dbReference type="HOGENOM" id="CLU_1225010_0_0_1"/>
<dbReference type="RefSeq" id="XP_007415102.1">
    <property type="nucleotide sequence ID" value="XM_007415040.1"/>
</dbReference>
<dbReference type="OrthoDB" id="10353029at2759"/>
<reference evidence="2" key="1">
    <citation type="journal article" date="2011" name="Proc. Natl. Acad. Sci. U.S.A.">
        <title>Obligate biotrophy features unraveled by the genomic analysis of rust fungi.</title>
        <authorList>
            <person name="Duplessis S."/>
            <person name="Cuomo C.A."/>
            <person name="Lin Y.-C."/>
            <person name="Aerts A."/>
            <person name="Tisserant E."/>
            <person name="Veneault-Fourrey C."/>
            <person name="Joly D.L."/>
            <person name="Hacquard S."/>
            <person name="Amselem J."/>
            <person name="Cantarel B.L."/>
            <person name="Chiu R."/>
            <person name="Coutinho P.M."/>
            <person name="Feau N."/>
            <person name="Field M."/>
            <person name="Frey P."/>
            <person name="Gelhaye E."/>
            <person name="Goldberg J."/>
            <person name="Grabherr M.G."/>
            <person name="Kodira C.D."/>
            <person name="Kohler A."/>
            <person name="Kuees U."/>
            <person name="Lindquist E.A."/>
            <person name="Lucas S.M."/>
            <person name="Mago R."/>
            <person name="Mauceli E."/>
            <person name="Morin E."/>
            <person name="Murat C."/>
            <person name="Pangilinan J.L."/>
            <person name="Park R."/>
            <person name="Pearson M."/>
            <person name="Quesneville H."/>
            <person name="Rouhier N."/>
            <person name="Sakthikumar S."/>
            <person name="Salamov A.A."/>
            <person name="Schmutz J."/>
            <person name="Selles B."/>
            <person name="Shapiro H."/>
            <person name="Tanguay P."/>
            <person name="Tuskan G.A."/>
            <person name="Henrissat B."/>
            <person name="Van de Peer Y."/>
            <person name="Rouze P."/>
            <person name="Ellis J.G."/>
            <person name="Dodds P.N."/>
            <person name="Schein J.E."/>
            <person name="Zhong S."/>
            <person name="Hamelin R.C."/>
            <person name="Grigoriev I.V."/>
            <person name="Szabo L.J."/>
            <person name="Martin F."/>
        </authorList>
    </citation>
    <scope>NUCLEOTIDE SEQUENCE [LARGE SCALE GENOMIC DNA]</scope>
    <source>
        <strain evidence="2">98AG31 / pathotype 3-4-7</strain>
    </source>
</reference>